<name>B0VNM9_ACIBS</name>
<evidence type="ECO:0000313" key="2">
    <source>
        <dbReference type="Proteomes" id="UP000001741"/>
    </source>
</evidence>
<reference evidence="1 2" key="1">
    <citation type="journal article" date="2008" name="PLoS ONE">
        <title>Comparative analysis of Acinetobacters: three genomes for three lifestyles.</title>
        <authorList>
            <person name="Vallenet D."/>
            <person name="Nordmann P."/>
            <person name="Barbe V."/>
            <person name="Poirel L."/>
            <person name="Mangenot S."/>
            <person name="Bataille E."/>
            <person name="Dossat C."/>
            <person name="Gas S."/>
            <person name="Kreimeyer A."/>
            <person name="Lenoble P."/>
            <person name="Oztas S."/>
            <person name="Poulain J."/>
            <person name="Segurens B."/>
            <person name="Robert C."/>
            <person name="Abergel C."/>
            <person name="Claverie J.M."/>
            <person name="Raoult D."/>
            <person name="Medigue C."/>
            <person name="Weissenbach J."/>
            <person name="Cruveiller S."/>
        </authorList>
    </citation>
    <scope>NUCLEOTIDE SEQUENCE [LARGE SCALE GENOMIC DNA]</scope>
    <source>
        <strain evidence="1 2">SDF</strain>
    </source>
</reference>
<sequence length="76" mass="8711">MSVQVQVTSINRQKMQFNVEAIDGSRVILKRAFNFKTETKKHIESVINKELKTFNKPSYGGIEIVFMCPVGAFSWD</sequence>
<dbReference type="AlphaFoldDB" id="B0VNM9"/>
<dbReference type="HOGENOM" id="CLU_200177_0_0_6"/>
<evidence type="ECO:0000313" key="1">
    <source>
        <dbReference type="EMBL" id="CAP01107.1"/>
    </source>
</evidence>
<gene>
    <name evidence="1" type="ordered locus">ABSDF1768</name>
</gene>
<organism evidence="1 2">
    <name type="scientific">Acinetobacter baumannii (strain SDF)</name>
    <dbReference type="NCBI Taxonomy" id="509170"/>
    <lineage>
        <taxon>Bacteria</taxon>
        <taxon>Pseudomonadati</taxon>
        <taxon>Pseudomonadota</taxon>
        <taxon>Gammaproteobacteria</taxon>
        <taxon>Moraxellales</taxon>
        <taxon>Moraxellaceae</taxon>
        <taxon>Acinetobacter</taxon>
        <taxon>Acinetobacter calcoaceticus/baumannii complex</taxon>
    </lineage>
</organism>
<dbReference type="Proteomes" id="UP000001741">
    <property type="component" value="Chromosome"/>
</dbReference>
<accession>B0VNM9</accession>
<dbReference type="BioCyc" id="ABAU509170:GCL9-1448-MONOMER"/>
<proteinExistence type="predicted"/>
<dbReference type="KEGG" id="abm:ABSDF1768"/>
<protein>
    <submittedName>
        <fullName evidence="1">Uncharacterized protein</fullName>
    </submittedName>
</protein>
<dbReference type="EMBL" id="CU468230">
    <property type="protein sequence ID" value="CAP01107.1"/>
    <property type="molecule type" value="Genomic_DNA"/>
</dbReference>